<evidence type="ECO:0000313" key="3">
    <source>
        <dbReference type="Proteomes" id="UP000238164"/>
    </source>
</evidence>
<reference evidence="2 3" key="1">
    <citation type="submission" date="2018-02" db="EMBL/GenBank/DDBJ databases">
        <authorList>
            <person name="Cohen D.B."/>
            <person name="Kent A.D."/>
        </authorList>
    </citation>
    <scope>NUCLEOTIDE SEQUENCE [LARGE SCALE GENOMIC DNA]</scope>
    <source>
        <strain evidence="2">1</strain>
    </source>
</reference>
<evidence type="ECO:0000259" key="1">
    <source>
        <dbReference type="Pfam" id="PF12802"/>
    </source>
</evidence>
<dbReference type="Pfam" id="PF12802">
    <property type="entry name" value="MarR_2"/>
    <property type="match status" value="1"/>
</dbReference>
<dbReference type="Proteomes" id="UP000238164">
    <property type="component" value="Chromosome 1"/>
</dbReference>
<dbReference type="Gene3D" id="3.30.460.10">
    <property type="entry name" value="Beta Polymerase, domain 2"/>
    <property type="match status" value="1"/>
</dbReference>
<dbReference type="InterPro" id="IPR043519">
    <property type="entry name" value="NT_sf"/>
</dbReference>
<dbReference type="InterPro" id="IPR036388">
    <property type="entry name" value="WH-like_DNA-bd_sf"/>
</dbReference>
<dbReference type="Gene3D" id="1.10.10.10">
    <property type="entry name" value="Winged helix-like DNA-binding domain superfamily/Winged helix DNA-binding domain"/>
    <property type="match status" value="1"/>
</dbReference>
<dbReference type="InterPro" id="IPR000835">
    <property type="entry name" value="HTH_MarR-typ"/>
</dbReference>
<dbReference type="InterPro" id="IPR036390">
    <property type="entry name" value="WH_DNA-bd_sf"/>
</dbReference>
<dbReference type="OrthoDB" id="3526885at2"/>
<dbReference type="KEGG" id="mgg:MPLG2_0221"/>
<proteinExistence type="predicted"/>
<dbReference type="CDD" id="cd05403">
    <property type="entry name" value="NT_KNTase_like"/>
    <property type="match status" value="1"/>
</dbReference>
<dbReference type="GO" id="GO:0003700">
    <property type="term" value="F:DNA-binding transcription factor activity"/>
    <property type="evidence" value="ECO:0007669"/>
    <property type="project" value="InterPro"/>
</dbReference>
<evidence type="ECO:0000313" key="2">
    <source>
        <dbReference type="EMBL" id="SPD85257.1"/>
    </source>
</evidence>
<dbReference type="RefSeq" id="WP_105184537.1">
    <property type="nucleotide sequence ID" value="NZ_BAAAGO010000012.1"/>
</dbReference>
<protein>
    <submittedName>
        <fullName evidence="2">ArsR family transcriptional regulator</fullName>
    </submittedName>
</protein>
<organism evidence="2 3">
    <name type="scientific">Micropruina glycogenica</name>
    <dbReference type="NCBI Taxonomy" id="75385"/>
    <lineage>
        <taxon>Bacteria</taxon>
        <taxon>Bacillati</taxon>
        <taxon>Actinomycetota</taxon>
        <taxon>Actinomycetes</taxon>
        <taxon>Propionibacteriales</taxon>
        <taxon>Nocardioidaceae</taxon>
        <taxon>Micropruina</taxon>
    </lineage>
</organism>
<keyword evidence="3" id="KW-1185">Reference proteome</keyword>
<accession>A0A2N9JAR1</accession>
<dbReference type="SUPFAM" id="SSF46785">
    <property type="entry name" value="Winged helix' DNA-binding domain"/>
    <property type="match status" value="1"/>
</dbReference>
<dbReference type="EMBL" id="LT985188">
    <property type="protein sequence ID" value="SPD85257.1"/>
    <property type="molecule type" value="Genomic_DNA"/>
</dbReference>
<gene>
    <name evidence="2" type="ORF">MPLG2_0221</name>
</gene>
<name>A0A2N9JAR1_9ACTN</name>
<dbReference type="CDD" id="cd00090">
    <property type="entry name" value="HTH_ARSR"/>
    <property type="match status" value="1"/>
</dbReference>
<sequence>MRTQAPLLAPVFRSDGQARLLSLLLLGDEELSVTDLADRGQMPYPTVHREITRLLDAGILAERQVGRTRLIRANPESPLTEPLRQILLVATGPVALLAEELGNVPGVESAFLYGSFAARMRGVEGRAPSDIDVMVVGTPDAAAVYDACRRVEHLVGRPVNPTISTREELSHESGFLEHVRANPIVHVLGEPPWQ</sequence>
<dbReference type="AlphaFoldDB" id="A0A2N9JAR1"/>
<dbReference type="InterPro" id="IPR011991">
    <property type="entry name" value="ArsR-like_HTH"/>
</dbReference>
<feature type="domain" description="HTH marR-type" evidence="1">
    <location>
        <begin position="17"/>
        <end position="63"/>
    </location>
</feature>
<dbReference type="SUPFAM" id="SSF81301">
    <property type="entry name" value="Nucleotidyltransferase"/>
    <property type="match status" value="1"/>
</dbReference>